<dbReference type="PANTHER" id="PTHR23356">
    <property type="entry name" value="DPY30-RELATED"/>
    <property type="match status" value="1"/>
</dbReference>
<reference evidence="3" key="2">
    <citation type="submission" date="2024-08" db="UniProtKB">
        <authorList>
            <consortium name="EnsemblMetazoa"/>
        </authorList>
    </citation>
    <scope>IDENTIFICATION</scope>
</reference>
<evidence type="ECO:0000313" key="4">
    <source>
        <dbReference type="Proteomes" id="UP000019118"/>
    </source>
</evidence>
<feature type="region of interest" description="Disordered" evidence="2">
    <location>
        <begin position="451"/>
        <end position="470"/>
    </location>
</feature>
<dbReference type="AlphaFoldDB" id="A0AAR5PAR7"/>
<name>A0AAR5PAR7_DENPD</name>
<dbReference type="PANTHER" id="PTHR23356:SF16">
    <property type="entry name" value="DPY30 DOMAIN CONTAINING 2"/>
    <property type="match status" value="1"/>
</dbReference>
<reference evidence="4" key="1">
    <citation type="journal article" date="2013" name="Genome Biol.">
        <title>Draft genome of the mountain pine beetle, Dendroctonus ponderosae Hopkins, a major forest pest.</title>
        <authorList>
            <person name="Keeling C.I."/>
            <person name="Yuen M.M."/>
            <person name="Liao N.Y."/>
            <person name="Docking T.R."/>
            <person name="Chan S.K."/>
            <person name="Taylor G.A."/>
            <person name="Palmquist D.L."/>
            <person name="Jackman S.D."/>
            <person name="Nguyen A."/>
            <person name="Li M."/>
            <person name="Henderson H."/>
            <person name="Janes J.K."/>
            <person name="Zhao Y."/>
            <person name="Pandoh P."/>
            <person name="Moore R."/>
            <person name="Sperling F.A."/>
            <person name="Huber D.P."/>
            <person name="Birol I."/>
            <person name="Jones S.J."/>
            <person name="Bohlmann J."/>
        </authorList>
    </citation>
    <scope>NUCLEOTIDE SEQUENCE</scope>
</reference>
<dbReference type="EnsemblMetazoa" id="XM_019902599.1">
    <property type="protein sequence ID" value="XP_019758158.1"/>
    <property type="gene ID" value="LOC109536408"/>
</dbReference>
<dbReference type="GeneID" id="109536408"/>
<organism evidence="3 4">
    <name type="scientific">Dendroctonus ponderosae</name>
    <name type="common">Mountain pine beetle</name>
    <dbReference type="NCBI Taxonomy" id="77166"/>
    <lineage>
        <taxon>Eukaryota</taxon>
        <taxon>Metazoa</taxon>
        <taxon>Ecdysozoa</taxon>
        <taxon>Arthropoda</taxon>
        <taxon>Hexapoda</taxon>
        <taxon>Insecta</taxon>
        <taxon>Pterygota</taxon>
        <taxon>Neoptera</taxon>
        <taxon>Endopterygota</taxon>
        <taxon>Coleoptera</taxon>
        <taxon>Polyphaga</taxon>
        <taxon>Cucujiformia</taxon>
        <taxon>Curculionidae</taxon>
        <taxon>Scolytinae</taxon>
        <taxon>Dendroctonus</taxon>
    </lineage>
</organism>
<dbReference type="KEGG" id="dpa:109536408"/>
<dbReference type="Proteomes" id="UP000019118">
    <property type="component" value="Unassembled WGS sequence"/>
</dbReference>
<dbReference type="InterPro" id="IPR007858">
    <property type="entry name" value="Dpy-30_motif"/>
</dbReference>
<evidence type="ECO:0008006" key="5">
    <source>
        <dbReference type="Google" id="ProtNLM"/>
    </source>
</evidence>
<dbReference type="Gene3D" id="1.20.890.10">
    <property type="entry name" value="cAMP-dependent protein kinase regulatory subunit, dimerization-anchoring domain"/>
    <property type="match status" value="1"/>
</dbReference>
<proteinExistence type="inferred from homology"/>
<evidence type="ECO:0000256" key="2">
    <source>
        <dbReference type="SAM" id="MobiDB-lite"/>
    </source>
</evidence>
<dbReference type="CDD" id="cd22966">
    <property type="entry name" value="DD_DYDC-like"/>
    <property type="match status" value="1"/>
</dbReference>
<dbReference type="Pfam" id="PF05186">
    <property type="entry name" value="Dpy-30"/>
    <property type="match status" value="1"/>
</dbReference>
<comment type="similarity">
    <text evidence="1">Belongs to the dpy-30 family.</text>
</comment>
<evidence type="ECO:0000313" key="3">
    <source>
        <dbReference type="EnsemblMetazoa" id="XP_019758158.1"/>
    </source>
</evidence>
<accession>A0AAR5PAR7</accession>
<evidence type="ECO:0000256" key="1">
    <source>
        <dbReference type="ARBA" id="ARBA00010849"/>
    </source>
</evidence>
<dbReference type="InterPro" id="IPR037856">
    <property type="entry name" value="Sdc1/DPY30"/>
</dbReference>
<dbReference type="GO" id="GO:0048188">
    <property type="term" value="C:Set1C/COMPASS complex"/>
    <property type="evidence" value="ECO:0007669"/>
    <property type="project" value="InterPro"/>
</dbReference>
<dbReference type="InterPro" id="IPR049630">
    <property type="entry name" value="DYDC-like_DD"/>
</dbReference>
<sequence>MDLLAPRGKINKLRMETEQIGSAMKILLELKKEIISKVEETKNTIRNLCTQKSAQTTRPSIVVKDRTVSLLDRDISRIQNLHDIVVQDLQDLRKSLESHGAIVEKTELIMSVLSYKLYEIQFAFRNEFDKLKAKKESLTAVLQSGKEEPTIALRLVETDDEIAKLEDTQQKNSESIKAQKLEAQKAYEKAVLVMDENFEKMSNGLSKLLVLIEAEKSTLSESQAQLVDAKFADQVNQIRGEIEKFTALQTTGWKVLYPEEKLSELLQERGLKILHNGQLITGDGQAITFKQAQQSKLLEDISPEGLNELKANMTADTDESTDTTTSSVSIGSKISSEDVSYLKTCLGKPLALAIAEITTLQPRDPIHYLAHWLFKYRYNQQMEDINSIEIDILTEKRNKLAKERWHKFIEGEAKAAVIDMVLRAEDIAQMNELNRIQRETEAMEEMENFEEEARDTLGPYTGPTAGQMAL</sequence>
<keyword evidence="4" id="KW-1185">Reference proteome</keyword>
<protein>
    <recommendedName>
        <fullName evidence="5">Dynein regulatory complex protein 1/2 N-terminal domain-containing protein</fullName>
    </recommendedName>
</protein>